<keyword evidence="2" id="KW-0812">Transmembrane</keyword>
<dbReference type="SUPFAM" id="SSF111369">
    <property type="entry name" value="HlyD-like secretion proteins"/>
    <property type="match status" value="1"/>
</dbReference>
<keyword evidence="1" id="KW-0813">Transport</keyword>
<dbReference type="Proteomes" id="UP000676951">
    <property type="component" value="Chromosome"/>
</dbReference>
<sequence length="558" mass="58842">MLSLFRAALCAAALASFPGSGSLSAHEGHDHDAPPPAAISNLAPRAEAVSDLYELVAIARAGELAIYLDRFTTNESVDGATIEVETPAGPETARAGTTEPYRLSAPWSRKPGSYDLVFTVTKDGNADVLPATLIIPPDDLSGTAGTPAQSAAAGGIRERSTGNVPLLLIAGLGGFAAGAVVMMLTRRRSRPAMVLIVAGMLAISDGAARAHEGEDHGTPAISMPSVRDLAQRLPDGGIFVPKSTQRILAIRTIRIESAAHRSALELPGRIIPDPNASGFVQSSVGGRLSPPPGGFPRLGAPVKKGDVLAYVTPPLQAIDASDMRQRQGELDQQISIVERRLARYETLVPGGAIARTQLEDTRTELQGLKDRRGSLDKSRREPEELIAPVDGIVAEGTVVAGQIAQSNAVIFHIVDPTRLWVEALSFDSLPGVRSAVARLNNDRTYPLSFRGAGFAGRNQSIPVQFAVQGDVAGLRAGQFVTVLATTDEEKTGFAIPRAALVRNANGQDVVYEHVAAERFEPRAVRVEPLDGDRVFIATGLAAGKRLVVQGAELLGQVR</sequence>
<dbReference type="RefSeq" id="WP_215604258.1">
    <property type="nucleotide sequence ID" value="NZ_CP076136.1"/>
</dbReference>
<dbReference type="EMBL" id="CP076136">
    <property type="protein sequence ID" value="QWG23506.1"/>
    <property type="molecule type" value="Genomic_DNA"/>
</dbReference>
<dbReference type="Gene3D" id="2.40.420.20">
    <property type="match status" value="1"/>
</dbReference>
<feature type="chain" id="PRO_5036741690" evidence="3">
    <location>
        <begin position="26"/>
        <end position="558"/>
    </location>
</feature>
<dbReference type="Gene3D" id="2.40.50.100">
    <property type="match status" value="1"/>
</dbReference>
<keyword evidence="3" id="KW-0732">Signal</keyword>
<proteinExistence type="predicted"/>
<organism evidence="5 6">
    <name type="scientific">Bradyrhizobium sediminis</name>
    <dbReference type="NCBI Taxonomy" id="2840469"/>
    <lineage>
        <taxon>Bacteria</taxon>
        <taxon>Pseudomonadati</taxon>
        <taxon>Pseudomonadota</taxon>
        <taxon>Alphaproteobacteria</taxon>
        <taxon>Hyphomicrobiales</taxon>
        <taxon>Nitrobacteraceae</taxon>
        <taxon>Bradyrhizobium</taxon>
    </lineage>
</organism>
<feature type="signal peptide" evidence="3">
    <location>
        <begin position="1"/>
        <end position="25"/>
    </location>
</feature>
<dbReference type="PANTHER" id="PTHR30097">
    <property type="entry name" value="CATION EFFLUX SYSTEM PROTEIN CUSB"/>
    <property type="match status" value="1"/>
</dbReference>
<protein>
    <submittedName>
        <fullName evidence="5">HlyD family efflux transporter periplasmic adaptor subunit</fullName>
    </submittedName>
</protein>
<evidence type="ECO:0000259" key="4">
    <source>
        <dbReference type="Pfam" id="PF25967"/>
    </source>
</evidence>
<dbReference type="InterPro" id="IPR051909">
    <property type="entry name" value="MFP_Cation_Efflux"/>
</dbReference>
<keyword evidence="6" id="KW-1185">Reference proteome</keyword>
<keyword evidence="2" id="KW-0472">Membrane</keyword>
<keyword evidence="2" id="KW-1133">Transmembrane helix</keyword>
<evidence type="ECO:0000313" key="5">
    <source>
        <dbReference type="EMBL" id="QWG23506.1"/>
    </source>
</evidence>
<feature type="domain" description="Multidrug resistance protein MdtA-like C-terminal permuted SH3" evidence="4">
    <location>
        <begin position="495"/>
        <end position="551"/>
    </location>
</feature>
<feature type="transmembrane region" description="Helical" evidence="2">
    <location>
        <begin position="166"/>
        <end position="185"/>
    </location>
</feature>
<accession>A0A975RXZ3</accession>
<dbReference type="InterPro" id="IPR058627">
    <property type="entry name" value="MdtA-like_C"/>
</dbReference>
<evidence type="ECO:0000256" key="3">
    <source>
        <dbReference type="SAM" id="SignalP"/>
    </source>
</evidence>
<evidence type="ECO:0000256" key="2">
    <source>
        <dbReference type="SAM" id="Phobius"/>
    </source>
</evidence>
<reference evidence="5 6" key="1">
    <citation type="submission" date="2021-06" db="EMBL/GenBank/DDBJ databases">
        <title>Bradyrhizobium sp. S2-11-4 Genome sequencing.</title>
        <authorList>
            <person name="Jin L."/>
        </authorList>
    </citation>
    <scope>NUCLEOTIDE SEQUENCE [LARGE SCALE GENOMIC DNA]</scope>
    <source>
        <strain evidence="5 6">S2-11-4</strain>
    </source>
</reference>
<gene>
    <name evidence="5" type="ORF">KMZ93_00700</name>
</gene>
<dbReference type="AlphaFoldDB" id="A0A975RXZ3"/>
<dbReference type="Pfam" id="PF25967">
    <property type="entry name" value="RND-MFP_C"/>
    <property type="match status" value="1"/>
</dbReference>
<evidence type="ECO:0000256" key="1">
    <source>
        <dbReference type="ARBA" id="ARBA00022448"/>
    </source>
</evidence>
<dbReference type="Gene3D" id="1.10.287.470">
    <property type="entry name" value="Helix hairpin bin"/>
    <property type="match status" value="1"/>
</dbReference>
<name>A0A975RXZ3_9BRAD</name>
<evidence type="ECO:0000313" key="6">
    <source>
        <dbReference type="Proteomes" id="UP000676951"/>
    </source>
</evidence>